<evidence type="ECO:0000313" key="2">
    <source>
        <dbReference type="Proteomes" id="UP001057402"/>
    </source>
</evidence>
<evidence type="ECO:0000313" key="1">
    <source>
        <dbReference type="EMBL" id="KAI4312189.1"/>
    </source>
</evidence>
<sequence length="69" mass="7777">MRPAIAELSHTSNCCTKAILLEENLSGAVPHVCEYAVPVLQSVLVKKRSEARSYMEQTGRREAHLQRRL</sequence>
<organism evidence="1 2">
    <name type="scientific">Melastoma candidum</name>
    <dbReference type="NCBI Taxonomy" id="119954"/>
    <lineage>
        <taxon>Eukaryota</taxon>
        <taxon>Viridiplantae</taxon>
        <taxon>Streptophyta</taxon>
        <taxon>Embryophyta</taxon>
        <taxon>Tracheophyta</taxon>
        <taxon>Spermatophyta</taxon>
        <taxon>Magnoliopsida</taxon>
        <taxon>eudicotyledons</taxon>
        <taxon>Gunneridae</taxon>
        <taxon>Pentapetalae</taxon>
        <taxon>rosids</taxon>
        <taxon>malvids</taxon>
        <taxon>Myrtales</taxon>
        <taxon>Melastomataceae</taxon>
        <taxon>Melastomatoideae</taxon>
        <taxon>Melastomateae</taxon>
        <taxon>Melastoma</taxon>
    </lineage>
</organism>
<comment type="caution">
    <text evidence="1">The sequence shown here is derived from an EMBL/GenBank/DDBJ whole genome shotgun (WGS) entry which is preliminary data.</text>
</comment>
<proteinExistence type="predicted"/>
<dbReference type="EMBL" id="CM042890">
    <property type="protein sequence ID" value="KAI4312189.1"/>
    <property type="molecule type" value="Genomic_DNA"/>
</dbReference>
<protein>
    <submittedName>
        <fullName evidence="1">Uncharacterized protein</fullName>
    </submittedName>
</protein>
<dbReference type="Proteomes" id="UP001057402">
    <property type="component" value="Chromosome 11"/>
</dbReference>
<keyword evidence="2" id="KW-1185">Reference proteome</keyword>
<gene>
    <name evidence="1" type="ORF">MLD38_037029</name>
</gene>
<accession>A0ACB9LLK3</accession>
<reference evidence="2" key="1">
    <citation type="journal article" date="2023" name="Front. Plant Sci.">
        <title>Chromosomal-level genome assembly of Melastoma candidum provides insights into trichome evolution.</title>
        <authorList>
            <person name="Zhong Y."/>
            <person name="Wu W."/>
            <person name="Sun C."/>
            <person name="Zou P."/>
            <person name="Liu Y."/>
            <person name="Dai S."/>
            <person name="Zhou R."/>
        </authorList>
    </citation>
    <scope>NUCLEOTIDE SEQUENCE [LARGE SCALE GENOMIC DNA]</scope>
</reference>
<name>A0ACB9LLK3_9MYRT</name>